<accession>A0A9D1MQ37</accession>
<dbReference type="NCBIfam" id="TIGR01637">
    <property type="entry name" value="phage_arpU"/>
    <property type="match status" value="1"/>
</dbReference>
<gene>
    <name evidence="1" type="ORF">IAB06_03355</name>
</gene>
<reference evidence="1" key="1">
    <citation type="submission" date="2020-10" db="EMBL/GenBank/DDBJ databases">
        <authorList>
            <person name="Gilroy R."/>
        </authorList>
    </citation>
    <scope>NUCLEOTIDE SEQUENCE</scope>
    <source>
        <strain evidence="1">CHK160-1198</strain>
    </source>
</reference>
<evidence type="ECO:0000313" key="2">
    <source>
        <dbReference type="Proteomes" id="UP000824099"/>
    </source>
</evidence>
<dbReference type="EMBL" id="DVNI01000048">
    <property type="protein sequence ID" value="HIU64064.1"/>
    <property type="molecule type" value="Genomic_DNA"/>
</dbReference>
<name>A0A9D1MQ37_9FIRM</name>
<reference evidence="1" key="2">
    <citation type="journal article" date="2021" name="PeerJ">
        <title>Extensive microbial diversity within the chicken gut microbiome revealed by metagenomics and culture.</title>
        <authorList>
            <person name="Gilroy R."/>
            <person name="Ravi A."/>
            <person name="Getino M."/>
            <person name="Pursley I."/>
            <person name="Horton D.L."/>
            <person name="Alikhan N.F."/>
            <person name="Baker D."/>
            <person name="Gharbi K."/>
            <person name="Hall N."/>
            <person name="Watson M."/>
            <person name="Adriaenssens E.M."/>
            <person name="Foster-Nyarko E."/>
            <person name="Jarju S."/>
            <person name="Secka A."/>
            <person name="Antonio M."/>
            <person name="Oren A."/>
            <person name="Chaudhuri R.R."/>
            <person name="La Ragione R."/>
            <person name="Hildebrand F."/>
            <person name="Pallen M.J."/>
        </authorList>
    </citation>
    <scope>NUCLEOTIDE SEQUENCE</scope>
    <source>
        <strain evidence="1">CHK160-1198</strain>
    </source>
</reference>
<proteinExistence type="predicted"/>
<evidence type="ECO:0000313" key="1">
    <source>
        <dbReference type="EMBL" id="HIU64064.1"/>
    </source>
</evidence>
<sequence length="167" mass="19223">MRTSNQLAFGIESPYLDAADKLFTAEELDQILANQQKYFTSFAELWLKQYHQMKRMATTLAVPSITSSWSDVKAHVTGVNESNVERYALKKITAQEWLDTLHEALSQLPCDFQKLLELKYLKRRGDGQCYADDYVYDTLCLSRSAYYKIKPIALDELGRTLHALTQN</sequence>
<dbReference type="Proteomes" id="UP000824099">
    <property type="component" value="Unassembled WGS sequence"/>
</dbReference>
<comment type="caution">
    <text evidence="1">The sequence shown here is derived from an EMBL/GenBank/DDBJ whole genome shotgun (WGS) entry which is preliminary data.</text>
</comment>
<dbReference type="InterPro" id="IPR006524">
    <property type="entry name" value="ArpU-like"/>
</dbReference>
<dbReference type="AlphaFoldDB" id="A0A9D1MQ37"/>
<protein>
    <submittedName>
        <fullName evidence="1">Uncharacterized protein</fullName>
    </submittedName>
</protein>
<organism evidence="1 2">
    <name type="scientific">Candidatus Avacidaminococcus intestinavium</name>
    <dbReference type="NCBI Taxonomy" id="2840684"/>
    <lineage>
        <taxon>Bacteria</taxon>
        <taxon>Bacillati</taxon>
        <taxon>Bacillota</taxon>
        <taxon>Negativicutes</taxon>
        <taxon>Acidaminococcales</taxon>
        <taxon>Acidaminococcaceae</taxon>
        <taxon>Acidaminococcaceae incertae sedis</taxon>
        <taxon>Candidatus Avacidaminococcus</taxon>
    </lineage>
</organism>